<feature type="signal peptide" evidence="2">
    <location>
        <begin position="1"/>
        <end position="22"/>
    </location>
</feature>
<comment type="caution">
    <text evidence="3">The sequence shown here is derived from an EMBL/GenBank/DDBJ whole genome shotgun (WGS) entry which is preliminary data.</text>
</comment>
<reference evidence="3 4" key="1">
    <citation type="submission" date="2023-09" db="EMBL/GenBank/DDBJ databases">
        <title>Streptomyces sp. nov.: A antagonism against Alternaria gaisen Producing Streptochlin, Isolated from Tamarix root soil.</title>
        <authorList>
            <person name="Chen Y."/>
        </authorList>
    </citation>
    <scope>NUCLEOTIDE SEQUENCE [LARGE SCALE GENOMIC DNA]</scope>
    <source>
        <strain evidence="3 4">TRM76323</strain>
    </source>
</reference>
<protein>
    <submittedName>
        <fullName evidence="3">Uncharacterized protein</fullName>
    </submittedName>
</protein>
<evidence type="ECO:0000313" key="4">
    <source>
        <dbReference type="Proteomes" id="UP001250181"/>
    </source>
</evidence>
<evidence type="ECO:0000256" key="1">
    <source>
        <dbReference type="SAM" id="MobiDB-lite"/>
    </source>
</evidence>
<feature type="chain" id="PRO_5047101360" evidence="2">
    <location>
        <begin position="23"/>
        <end position="82"/>
    </location>
</feature>
<keyword evidence="4" id="KW-1185">Reference proteome</keyword>
<proteinExistence type="predicted"/>
<gene>
    <name evidence="3" type="ORF">RND61_24205</name>
</gene>
<dbReference type="Proteomes" id="UP001250181">
    <property type="component" value="Unassembled WGS sequence"/>
</dbReference>
<feature type="compositionally biased region" description="Basic and acidic residues" evidence="1">
    <location>
        <begin position="36"/>
        <end position="51"/>
    </location>
</feature>
<dbReference type="EMBL" id="JAWCTQ010000036">
    <property type="protein sequence ID" value="MDT9685139.1"/>
    <property type="molecule type" value="Genomic_DNA"/>
</dbReference>
<dbReference type="RefSeq" id="WP_315880184.1">
    <property type="nucleotide sequence ID" value="NZ_JAWCTQ010000036.1"/>
</dbReference>
<organism evidence="3 4">
    <name type="scientific">Streptomyces tamarix</name>
    <dbReference type="NCBI Taxonomy" id="3078565"/>
    <lineage>
        <taxon>Bacteria</taxon>
        <taxon>Bacillati</taxon>
        <taxon>Actinomycetota</taxon>
        <taxon>Actinomycetes</taxon>
        <taxon>Kitasatosporales</taxon>
        <taxon>Streptomycetaceae</taxon>
        <taxon>Streptomyces</taxon>
    </lineage>
</organism>
<evidence type="ECO:0000256" key="2">
    <source>
        <dbReference type="SAM" id="SignalP"/>
    </source>
</evidence>
<sequence>MNRLHAVPSAPALAATALSATASPAADIGALRRRCPREAPRRARPGRDRQITWDPAPPDPGTGRRPNAKRLVDQGFLAPGVP</sequence>
<accession>A0ABU3QQV3</accession>
<keyword evidence="2" id="KW-0732">Signal</keyword>
<feature type="region of interest" description="Disordered" evidence="1">
    <location>
        <begin position="29"/>
        <end position="82"/>
    </location>
</feature>
<name>A0ABU3QQV3_9ACTN</name>
<evidence type="ECO:0000313" key="3">
    <source>
        <dbReference type="EMBL" id="MDT9685139.1"/>
    </source>
</evidence>